<dbReference type="AlphaFoldDB" id="A0A4R6Y4W5"/>
<organism evidence="1 2">
    <name type="scientific">Aquamicrobium defluvii</name>
    <dbReference type="NCBI Taxonomy" id="69279"/>
    <lineage>
        <taxon>Bacteria</taxon>
        <taxon>Pseudomonadati</taxon>
        <taxon>Pseudomonadota</taxon>
        <taxon>Alphaproteobacteria</taxon>
        <taxon>Hyphomicrobiales</taxon>
        <taxon>Phyllobacteriaceae</taxon>
        <taxon>Aquamicrobium</taxon>
    </lineage>
</organism>
<comment type="caution">
    <text evidence="1">The sequence shown here is derived from an EMBL/GenBank/DDBJ whole genome shotgun (WGS) entry which is preliminary data.</text>
</comment>
<keyword evidence="2" id="KW-1185">Reference proteome</keyword>
<accession>A0A4R6Y4W5</accession>
<name>A0A4R6Y4W5_9HYPH</name>
<reference evidence="1 2" key="1">
    <citation type="submission" date="2019-03" db="EMBL/GenBank/DDBJ databases">
        <title>Genomic Encyclopedia of Type Strains, Phase IV (KMG-IV): sequencing the most valuable type-strain genomes for metagenomic binning, comparative biology and taxonomic classification.</title>
        <authorList>
            <person name="Goeker M."/>
        </authorList>
    </citation>
    <scope>NUCLEOTIDE SEQUENCE [LARGE SCALE GENOMIC DNA]</scope>
    <source>
        <strain evidence="1 2">DSM 11603</strain>
    </source>
</reference>
<evidence type="ECO:0000313" key="1">
    <source>
        <dbReference type="EMBL" id="TDR28927.1"/>
    </source>
</evidence>
<protein>
    <submittedName>
        <fullName evidence="1">Uncharacterized protein</fullName>
    </submittedName>
</protein>
<dbReference type="EMBL" id="SNZF01000054">
    <property type="protein sequence ID" value="TDR28927.1"/>
    <property type="molecule type" value="Genomic_DNA"/>
</dbReference>
<dbReference type="RefSeq" id="WP_133676311.1">
    <property type="nucleotide sequence ID" value="NZ_SNZF01000054.1"/>
</dbReference>
<gene>
    <name evidence="1" type="ORF">DES43_15414</name>
</gene>
<sequence>MTVSEKHLNLALEIANGREMLALTIAQAIAAAEREGMRRAAEICDEIGDREDVLAISAGSDDLTPLYRRGERAAKECSHMILSEIGEA</sequence>
<evidence type="ECO:0000313" key="2">
    <source>
        <dbReference type="Proteomes" id="UP000294958"/>
    </source>
</evidence>
<dbReference type="Proteomes" id="UP000294958">
    <property type="component" value="Unassembled WGS sequence"/>
</dbReference>
<proteinExistence type="predicted"/>